<feature type="domain" description="MHC class I-like antigen recognition-like" evidence="5">
    <location>
        <begin position="58"/>
        <end position="221"/>
    </location>
</feature>
<keyword evidence="1" id="KW-0325">Glycoprotein</keyword>
<comment type="caution">
    <text evidence="6">The sequence shown here is derived from an EMBL/GenBank/DDBJ whole genome shotgun (WGS) entry which is preliminary data.</text>
</comment>
<protein>
    <recommendedName>
        <fullName evidence="5">MHC class I-like antigen recognition-like domain-containing protein</fullName>
    </recommendedName>
</protein>
<dbReference type="InterPro" id="IPR011162">
    <property type="entry name" value="MHC_I/II-like_Ag-recog"/>
</dbReference>
<reference evidence="6" key="1">
    <citation type="submission" date="2021-01" db="EMBL/GenBank/DDBJ databases">
        <authorList>
            <person name="Zahm M."/>
            <person name="Roques C."/>
            <person name="Cabau C."/>
            <person name="Klopp C."/>
            <person name="Donnadieu C."/>
            <person name="Jouanno E."/>
            <person name="Lampietro C."/>
            <person name="Louis A."/>
            <person name="Herpin A."/>
            <person name="Echchiki A."/>
            <person name="Berthelot C."/>
            <person name="Parey E."/>
            <person name="Roest-Crollius H."/>
            <person name="Braasch I."/>
            <person name="Postlethwait J."/>
            <person name="Bobe J."/>
            <person name="Montfort J."/>
            <person name="Bouchez O."/>
            <person name="Begum T."/>
            <person name="Mejri S."/>
            <person name="Adams A."/>
            <person name="Chen W.-J."/>
            <person name="Guiguen Y."/>
        </authorList>
    </citation>
    <scope>NUCLEOTIDE SEQUENCE</scope>
    <source>
        <strain evidence="6">YG-15Mar2019-1</strain>
        <tissue evidence="6">Brain</tissue>
    </source>
</reference>
<keyword evidence="4" id="KW-0812">Transmembrane</keyword>
<evidence type="ECO:0000259" key="5">
    <source>
        <dbReference type="Pfam" id="PF00129"/>
    </source>
</evidence>
<dbReference type="GO" id="GO:0009897">
    <property type="term" value="C:external side of plasma membrane"/>
    <property type="evidence" value="ECO:0007669"/>
    <property type="project" value="TreeGrafter"/>
</dbReference>
<dbReference type="Pfam" id="PF00129">
    <property type="entry name" value="MHC_I"/>
    <property type="match status" value="1"/>
</dbReference>
<dbReference type="EMBL" id="JAFDVH010000017">
    <property type="protein sequence ID" value="KAG7461611.1"/>
    <property type="molecule type" value="Genomic_DNA"/>
</dbReference>
<evidence type="ECO:0000256" key="4">
    <source>
        <dbReference type="SAM" id="Phobius"/>
    </source>
</evidence>
<dbReference type="Gene3D" id="3.30.500.10">
    <property type="entry name" value="MHC class I-like antigen recognition-like"/>
    <property type="match status" value="1"/>
</dbReference>
<evidence type="ECO:0000313" key="7">
    <source>
        <dbReference type="Proteomes" id="UP001046870"/>
    </source>
</evidence>
<evidence type="ECO:0000256" key="1">
    <source>
        <dbReference type="ARBA" id="ARBA00023180"/>
    </source>
</evidence>
<evidence type="ECO:0000313" key="6">
    <source>
        <dbReference type="EMBL" id="KAG7461611.1"/>
    </source>
</evidence>
<dbReference type="InterPro" id="IPR050208">
    <property type="entry name" value="MHC_class-I_related"/>
</dbReference>
<dbReference type="AlphaFoldDB" id="A0A9D3PLI6"/>
<keyword evidence="4" id="KW-0472">Membrane</keyword>
<evidence type="ECO:0000256" key="2">
    <source>
        <dbReference type="RuleBase" id="RU004439"/>
    </source>
</evidence>
<proteinExistence type="inferred from homology"/>
<comment type="similarity">
    <text evidence="2">Belongs to the MHC class I family.</text>
</comment>
<dbReference type="PRINTS" id="PR01638">
    <property type="entry name" value="MHCCLASSI"/>
</dbReference>
<keyword evidence="7" id="KW-1185">Reference proteome</keyword>
<keyword evidence="4" id="KW-1133">Transmembrane helix</keyword>
<dbReference type="InterPro" id="IPR037055">
    <property type="entry name" value="MHC_I-like_Ag-recog_sf"/>
</dbReference>
<accession>A0A9D3PLI6</accession>
<dbReference type="PANTHER" id="PTHR16675:SF237">
    <property type="entry name" value="MHC CLASS I ANTIGEN TRANSCRIPT VARIANT 1-RELATED"/>
    <property type="match status" value="1"/>
</dbReference>
<dbReference type="InterPro" id="IPR001039">
    <property type="entry name" value="MHC_I_a_a1/a2"/>
</dbReference>
<dbReference type="SUPFAM" id="SSF54452">
    <property type="entry name" value="MHC antigen-recognition domain"/>
    <property type="match status" value="1"/>
</dbReference>
<dbReference type="Proteomes" id="UP001046870">
    <property type="component" value="Chromosome 17"/>
</dbReference>
<sequence>MFVSPFGCQERLKRTGIALIKGYLKRTKHLLLVKMEWKIVLIVLLILHQISSTFAVKITLRYICTVISGIPDMPDIVCMGMMDGEPFSYYDSNISEMIARQEWELNTVDPHYFERKTQCYGKAKQSFKNSITKTMKYFNHTGGIHTLQNMYGCDWDDETGITNLCDQYGYDGEDFQNAYHKNTRFEQTVTADLSQNKPKNRFLTDECVEWLKNYVTNPKSALKRKVPPERNRDFDIVHHITIVIGVVTALLLTVIAVIGFILWNRKSGGSESSCESRQLQSPVVKAKSVLNRCTGKAEENLHVGSEEKTENDYMLPSSTK</sequence>
<dbReference type="InterPro" id="IPR011161">
    <property type="entry name" value="MHC_I-like_Ag-recog"/>
</dbReference>
<feature type="transmembrane region" description="Helical" evidence="4">
    <location>
        <begin position="236"/>
        <end position="263"/>
    </location>
</feature>
<organism evidence="6 7">
    <name type="scientific">Megalops atlanticus</name>
    <name type="common">Tarpon</name>
    <name type="synonym">Clupea gigantea</name>
    <dbReference type="NCBI Taxonomy" id="7932"/>
    <lineage>
        <taxon>Eukaryota</taxon>
        <taxon>Metazoa</taxon>
        <taxon>Chordata</taxon>
        <taxon>Craniata</taxon>
        <taxon>Vertebrata</taxon>
        <taxon>Euteleostomi</taxon>
        <taxon>Actinopterygii</taxon>
        <taxon>Neopterygii</taxon>
        <taxon>Teleostei</taxon>
        <taxon>Elopiformes</taxon>
        <taxon>Megalopidae</taxon>
        <taxon>Megalops</taxon>
    </lineage>
</organism>
<dbReference type="PANTHER" id="PTHR16675">
    <property type="entry name" value="MHC CLASS I-RELATED"/>
    <property type="match status" value="1"/>
</dbReference>
<name>A0A9D3PLI6_MEGAT</name>
<feature type="region of interest" description="Disordered" evidence="3">
    <location>
        <begin position="300"/>
        <end position="320"/>
    </location>
</feature>
<dbReference type="GO" id="GO:0005615">
    <property type="term" value="C:extracellular space"/>
    <property type="evidence" value="ECO:0007669"/>
    <property type="project" value="TreeGrafter"/>
</dbReference>
<evidence type="ECO:0000256" key="3">
    <source>
        <dbReference type="SAM" id="MobiDB-lite"/>
    </source>
</evidence>
<feature type="compositionally biased region" description="Basic and acidic residues" evidence="3">
    <location>
        <begin position="300"/>
        <end position="311"/>
    </location>
</feature>
<dbReference type="GO" id="GO:0006955">
    <property type="term" value="P:immune response"/>
    <property type="evidence" value="ECO:0007669"/>
    <property type="project" value="TreeGrafter"/>
</dbReference>
<dbReference type="OrthoDB" id="8936120at2759"/>
<gene>
    <name evidence="6" type="ORF">MATL_G00192910</name>
</gene>